<feature type="modified residue" description="N6-(pyridoxal phosphate)lysine" evidence="4">
    <location>
        <position position="114"/>
    </location>
</feature>
<dbReference type="EMBL" id="BAAAPZ010000007">
    <property type="protein sequence ID" value="GAA2097896.1"/>
    <property type="molecule type" value="Genomic_DNA"/>
</dbReference>
<proteinExistence type="inferred from homology"/>
<name>A0ABN2WTV1_9MICO</name>
<comment type="similarity">
    <text evidence="4">Belongs to the serine/threonine dehydratase family. DsdA subfamily.</text>
</comment>
<dbReference type="RefSeq" id="WP_344336986.1">
    <property type="nucleotide sequence ID" value="NZ_BAAAPZ010000007.1"/>
</dbReference>
<evidence type="ECO:0000256" key="2">
    <source>
        <dbReference type="ARBA" id="ARBA00022898"/>
    </source>
</evidence>
<dbReference type="HAMAP" id="MF_01030">
    <property type="entry name" value="D_Ser_dehydrat"/>
    <property type="match status" value="1"/>
</dbReference>
<organism evidence="6 7">
    <name type="scientific">Brevibacterium salitolerans</name>
    <dbReference type="NCBI Taxonomy" id="1403566"/>
    <lineage>
        <taxon>Bacteria</taxon>
        <taxon>Bacillati</taxon>
        <taxon>Actinomycetota</taxon>
        <taxon>Actinomycetes</taxon>
        <taxon>Micrococcales</taxon>
        <taxon>Brevibacteriaceae</taxon>
        <taxon>Brevibacterium</taxon>
    </lineage>
</organism>
<dbReference type="InterPro" id="IPR011780">
    <property type="entry name" value="D_Ser_am_lyase"/>
</dbReference>
<dbReference type="InterPro" id="IPR000634">
    <property type="entry name" value="Ser/Thr_deHydtase_PyrdxlP-BS"/>
</dbReference>
<dbReference type="NCBIfam" id="NF002823">
    <property type="entry name" value="PRK02991.1"/>
    <property type="match status" value="1"/>
</dbReference>
<evidence type="ECO:0000256" key="3">
    <source>
        <dbReference type="ARBA" id="ARBA00023239"/>
    </source>
</evidence>
<gene>
    <name evidence="4 6" type="primary">dsdA</name>
    <name evidence="6" type="ORF">GCM10009823_18870</name>
</gene>
<feature type="domain" description="Tryptophan synthase beta chain-like PALP" evidence="5">
    <location>
        <begin position="95"/>
        <end position="398"/>
    </location>
</feature>
<dbReference type="NCBIfam" id="TIGR02035">
    <property type="entry name" value="D_Ser_am_lyase"/>
    <property type="match status" value="1"/>
</dbReference>
<keyword evidence="7" id="KW-1185">Reference proteome</keyword>
<dbReference type="PANTHER" id="PTHR48078:SF9">
    <property type="entry name" value="D-SERINE DEHYDRATASE"/>
    <property type="match status" value="1"/>
</dbReference>
<dbReference type="Pfam" id="PF00291">
    <property type="entry name" value="PALP"/>
    <property type="match status" value="1"/>
</dbReference>
<comment type="catalytic activity">
    <reaction evidence="4">
        <text>D-serine = pyruvate + NH4(+)</text>
        <dbReference type="Rhea" id="RHEA:13977"/>
        <dbReference type="ChEBI" id="CHEBI:15361"/>
        <dbReference type="ChEBI" id="CHEBI:28938"/>
        <dbReference type="ChEBI" id="CHEBI:35247"/>
        <dbReference type="EC" id="4.3.1.18"/>
    </reaction>
</comment>
<dbReference type="SUPFAM" id="SSF53686">
    <property type="entry name" value="Tryptophan synthase beta subunit-like PLP-dependent enzymes"/>
    <property type="match status" value="1"/>
</dbReference>
<dbReference type="PROSITE" id="PS00165">
    <property type="entry name" value="DEHYDRATASE_SER_THR"/>
    <property type="match status" value="1"/>
</dbReference>
<dbReference type="InterPro" id="IPR050147">
    <property type="entry name" value="Ser/Thr_Dehydratase"/>
</dbReference>
<dbReference type="Gene3D" id="3.40.50.1100">
    <property type="match status" value="2"/>
</dbReference>
<sequence>MRTETMTEDPVVAALARREPLTWLRTDLPPAAQALAEAGLREDLVAEAAARLQRFAPWFAETFPETRERGGIVESDLDDAPQIQSAVDAHTGVPLQGRLLLKRDDSLPVSGSIKARGGFHEVLEFAETVAERCGFDPADRGTYSSSGFRDAAGGFRVVVGSTGNLGLSIGILSAALGFSVTVHMSADARAWKKDLLRSRGVEVVEHDGPFDEAVAAGRASAAGDPRTHFVDDESSVSLFAGYATAAERLKAQLDEAGVRVDAAHPLIAYLPCGVGGGPGGVTYGLTRAFGDAVRCVFVEPVLSPAMALGVRSGLHSDICVQDIGLPGLTAADGLAVSRPSRFIGERLTACVAGFATVHDEVMQAGVSMLDDAEGIRVEPSAAAGLSVPWRVAAAVAAQRIAADWDSPDTTHLVWLTGGSMVPPAEMEHYLAQGRAQEGRFSAAGTLFLD</sequence>
<keyword evidence="3 4" id="KW-0456">Lyase</keyword>
<reference evidence="7" key="1">
    <citation type="journal article" date="2019" name="Int. J. Syst. Evol. Microbiol.">
        <title>The Global Catalogue of Microorganisms (GCM) 10K type strain sequencing project: providing services to taxonomists for standard genome sequencing and annotation.</title>
        <authorList>
            <consortium name="The Broad Institute Genomics Platform"/>
            <consortium name="The Broad Institute Genome Sequencing Center for Infectious Disease"/>
            <person name="Wu L."/>
            <person name="Ma J."/>
        </authorList>
    </citation>
    <scope>NUCLEOTIDE SEQUENCE [LARGE SCALE GENOMIC DNA]</scope>
    <source>
        <strain evidence="7">JCM 15900</strain>
    </source>
</reference>
<comment type="caution">
    <text evidence="6">The sequence shown here is derived from an EMBL/GenBank/DDBJ whole genome shotgun (WGS) entry which is preliminary data.</text>
</comment>
<dbReference type="Proteomes" id="UP001500984">
    <property type="component" value="Unassembled WGS sequence"/>
</dbReference>
<protein>
    <recommendedName>
        <fullName evidence="4">Probable D-serine dehydratase</fullName>
        <ecNumber evidence="4">4.3.1.18</ecNumber>
    </recommendedName>
    <alternativeName>
        <fullName evidence="4">D-serine deaminase</fullName>
        <shortName evidence="4">DSD</shortName>
    </alternativeName>
</protein>
<dbReference type="InterPro" id="IPR036052">
    <property type="entry name" value="TrpB-like_PALP_sf"/>
</dbReference>
<accession>A0ABN2WTV1</accession>
<evidence type="ECO:0000313" key="6">
    <source>
        <dbReference type="EMBL" id="GAA2097896.1"/>
    </source>
</evidence>
<dbReference type="PANTHER" id="PTHR48078">
    <property type="entry name" value="THREONINE DEHYDRATASE, MITOCHONDRIAL-RELATED"/>
    <property type="match status" value="1"/>
</dbReference>
<evidence type="ECO:0000259" key="5">
    <source>
        <dbReference type="Pfam" id="PF00291"/>
    </source>
</evidence>
<evidence type="ECO:0000256" key="1">
    <source>
        <dbReference type="ARBA" id="ARBA00001933"/>
    </source>
</evidence>
<dbReference type="InterPro" id="IPR001926">
    <property type="entry name" value="TrpB-like_PALP"/>
</dbReference>
<keyword evidence="2 4" id="KW-0663">Pyridoxal phosphate</keyword>
<comment type="cofactor">
    <cofactor evidence="1 4">
        <name>pyridoxal 5'-phosphate</name>
        <dbReference type="ChEBI" id="CHEBI:597326"/>
    </cofactor>
</comment>
<evidence type="ECO:0000313" key="7">
    <source>
        <dbReference type="Proteomes" id="UP001500984"/>
    </source>
</evidence>
<evidence type="ECO:0000256" key="4">
    <source>
        <dbReference type="HAMAP-Rule" id="MF_01030"/>
    </source>
</evidence>
<dbReference type="EC" id="4.3.1.18" evidence="4"/>